<evidence type="ECO:0000259" key="1">
    <source>
        <dbReference type="Pfam" id="PF13524"/>
    </source>
</evidence>
<dbReference type="eggNOG" id="COG4641">
    <property type="taxonomic scope" value="Bacteria"/>
</dbReference>
<reference evidence="2 3" key="1">
    <citation type="journal article" date="2009" name="Appl. Environ. Microbiol.">
        <title>Three genomes from the phylum Acidobacteria provide insight into the lifestyles of these microorganisms in soils.</title>
        <authorList>
            <person name="Ward N.L."/>
            <person name="Challacombe J.F."/>
            <person name="Janssen P.H."/>
            <person name="Henrissat B."/>
            <person name="Coutinho P.M."/>
            <person name="Wu M."/>
            <person name="Xie G."/>
            <person name="Haft D.H."/>
            <person name="Sait M."/>
            <person name="Badger J."/>
            <person name="Barabote R.D."/>
            <person name="Bradley B."/>
            <person name="Brettin T.S."/>
            <person name="Brinkac L.M."/>
            <person name="Bruce D."/>
            <person name="Creasy T."/>
            <person name="Daugherty S.C."/>
            <person name="Davidsen T.M."/>
            <person name="DeBoy R.T."/>
            <person name="Detter J.C."/>
            <person name="Dodson R.J."/>
            <person name="Durkin A.S."/>
            <person name="Ganapathy A."/>
            <person name="Gwinn-Giglio M."/>
            <person name="Han C.S."/>
            <person name="Khouri H."/>
            <person name="Kiss H."/>
            <person name="Kothari S.P."/>
            <person name="Madupu R."/>
            <person name="Nelson K.E."/>
            <person name="Nelson W.C."/>
            <person name="Paulsen I."/>
            <person name="Penn K."/>
            <person name="Ren Q."/>
            <person name="Rosovitz M.J."/>
            <person name="Selengut J.D."/>
            <person name="Shrivastava S."/>
            <person name="Sullivan S.A."/>
            <person name="Tapia R."/>
            <person name="Thompson L.S."/>
            <person name="Watkins K.L."/>
            <person name="Yang Q."/>
            <person name="Yu C."/>
            <person name="Zafar N."/>
            <person name="Zhou L."/>
            <person name="Kuske C.R."/>
        </authorList>
    </citation>
    <scope>NUCLEOTIDE SEQUENCE [LARGE SCALE GENOMIC DNA]</scope>
    <source>
        <strain evidence="3">ATCC 51196 / DSM 11244 / BCRC 80197 / JCM 7670 / NBRC 15755 / NCIMB 13165 / 161</strain>
    </source>
</reference>
<dbReference type="Proteomes" id="UP000002207">
    <property type="component" value="Chromosome"/>
</dbReference>
<dbReference type="InParanoid" id="C1F291"/>
<dbReference type="KEGG" id="aca:ACP_0752"/>
<dbReference type="AlphaFoldDB" id="C1F291"/>
<name>C1F291_ACIC5</name>
<evidence type="ECO:0000313" key="2">
    <source>
        <dbReference type="EMBL" id="ACO32843.1"/>
    </source>
</evidence>
<organism evidence="2 3">
    <name type="scientific">Acidobacterium capsulatum (strain ATCC 51196 / DSM 11244 / BCRC 80197 / JCM 7670 / NBRC 15755 / NCIMB 13165 / 161)</name>
    <dbReference type="NCBI Taxonomy" id="240015"/>
    <lineage>
        <taxon>Bacteria</taxon>
        <taxon>Pseudomonadati</taxon>
        <taxon>Acidobacteriota</taxon>
        <taxon>Terriglobia</taxon>
        <taxon>Terriglobales</taxon>
        <taxon>Acidobacteriaceae</taxon>
        <taxon>Acidobacterium</taxon>
    </lineage>
</organism>
<protein>
    <submittedName>
        <fullName evidence="2">Conserved domain protein</fullName>
    </submittedName>
</protein>
<dbReference type="InterPro" id="IPR055259">
    <property type="entry name" value="YkvP/CgeB_Glyco_trans-like"/>
</dbReference>
<proteinExistence type="predicted"/>
<keyword evidence="3" id="KW-1185">Reference proteome</keyword>
<dbReference type="HOGENOM" id="CLU_067339_0_0_0"/>
<accession>C1F291</accession>
<dbReference type="STRING" id="240015.ACP_0752"/>
<sequence>MNNLRLRYPLGPFISSINRALIEHVDKVRPEIVILDKPMFFTPQTIQRIKDQGAKVVIYMQDNPFGPRNDGGWQQFYRIYPMADLLCAIREADVKRYRAQSLPYIQTMFSYEPSVHFPPEPAWGDKDREYDISYIGHPHEQRPAFLLQLAEQYGLPISISGNGWDNVLNDSQKKKYLRNGFLKGAAYRQTIWRSKVNLSFVTQLNEDDIAHKSIEIAASGGFLLALRTPGHQACFEEDKEAAFFSTIDECAEKARYYLEHPIEREEIARRGHARAIQNQYSNDAQLTRIMKYFA</sequence>
<dbReference type="SUPFAM" id="SSF53756">
    <property type="entry name" value="UDP-Glycosyltransferase/glycogen phosphorylase"/>
    <property type="match status" value="1"/>
</dbReference>
<dbReference type="Pfam" id="PF13524">
    <property type="entry name" value="Glyco_trans_1_2"/>
    <property type="match status" value="1"/>
</dbReference>
<gene>
    <name evidence="2" type="ordered locus">ACP_0752</name>
</gene>
<evidence type="ECO:0000313" key="3">
    <source>
        <dbReference type="Proteomes" id="UP000002207"/>
    </source>
</evidence>
<feature type="domain" description="Spore protein YkvP/CgeB glycosyl transferase-like" evidence="1">
    <location>
        <begin position="144"/>
        <end position="290"/>
    </location>
</feature>
<dbReference type="EMBL" id="CP001472">
    <property type="protein sequence ID" value="ACO32843.1"/>
    <property type="molecule type" value="Genomic_DNA"/>
</dbReference>